<dbReference type="InterPro" id="IPR005131">
    <property type="entry name" value="Ser_deHydtase_bsu"/>
</dbReference>
<keyword evidence="3 10" id="KW-0312">Gluconeogenesis</keyword>
<keyword evidence="7 10" id="KW-0411">Iron-sulfur</keyword>
<dbReference type="PANTHER" id="PTHR30182">
    <property type="entry name" value="L-SERINE DEHYDRATASE"/>
    <property type="match status" value="1"/>
</dbReference>
<dbReference type="Proteomes" id="UP001164819">
    <property type="component" value="Chromosome"/>
</dbReference>
<comment type="catalytic activity">
    <reaction evidence="9 10">
        <text>L-serine = pyruvate + NH4(+)</text>
        <dbReference type="Rhea" id="RHEA:19169"/>
        <dbReference type="ChEBI" id="CHEBI:15361"/>
        <dbReference type="ChEBI" id="CHEBI:28938"/>
        <dbReference type="ChEBI" id="CHEBI:33384"/>
        <dbReference type="EC" id="4.3.1.17"/>
    </reaction>
</comment>
<keyword evidence="4 10" id="KW-0004">4Fe-4S</keyword>
<evidence type="ECO:0000256" key="7">
    <source>
        <dbReference type="ARBA" id="ARBA00023014"/>
    </source>
</evidence>
<evidence type="ECO:0000256" key="1">
    <source>
        <dbReference type="ARBA" id="ARBA00001966"/>
    </source>
</evidence>
<dbReference type="InterPro" id="IPR002912">
    <property type="entry name" value="ACT_dom"/>
</dbReference>
<protein>
    <recommendedName>
        <fullName evidence="10">L-serine dehydratase</fullName>
        <ecNumber evidence="10">4.3.1.17</ecNumber>
    </recommendedName>
</protein>
<evidence type="ECO:0000256" key="5">
    <source>
        <dbReference type="ARBA" id="ARBA00022723"/>
    </source>
</evidence>
<evidence type="ECO:0000256" key="8">
    <source>
        <dbReference type="ARBA" id="ARBA00023239"/>
    </source>
</evidence>
<evidence type="ECO:0000313" key="11">
    <source>
        <dbReference type="EMBL" id="WAV90716.1"/>
    </source>
</evidence>
<dbReference type="Gene3D" id="3.30.1330.90">
    <property type="entry name" value="D-3-phosphoglycerate dehydrogenase, domain 3"/>
    <property type="match status" value="1"/>
</dbReference>
<sequence length="222" mass="23828">MKLFDIIGPVMIGPSSSHTAGAVKIGLVARKLLGETPVKANIKLHGSFAMTGAGHGTDRAIVAGLLGIRPDDERIPDSFDIAHKEGFSFDIDTTHIPNAHPNSTLLTLEGDHGRKLEIVASSLGGGRILVSRIDGITTNFSGDENTLIVHTHYDRPGHVALVTAALAKQGINIATMQLYRRSKGGQAVMVIECDDPIPPELVEKLTRMEGILKVTYLNQEKK</sequence>
<dbReference type="PROSITE" id="PS51671">
    <property type="entry name" value="ACT"/>
    <property type="match status" value="1"/>
</dbReference>
<evidence type="ECO:0000256" key="9">
    <source>
        <dbReference type="ARBA" id="ARBA00049406"/>
    </source>
</evidence>
<dbReference type="EC" id="4.3.1.17" evidence="10"/>
<dbReference type="FunFam" id="3.30.70.260:FF:000008">
    <property type="entry name" value="D-3-phosphoglycerate dehydrogenase, chloroplastic"/>
    <property type="match status" value="1"/>
</dbReference>
<dbReference type="SUPFAM" id="SSF55021">
    <property type="entry name" value="ACT-like"/>
    <property type="match status" value="1"/>
</dbReference>
<name>A0A9E9L6S6_9BURK</name>
<keyword evidence="5 10" id="KW-0479">Metal-binding</keyword>
<dbReference type="Pfam" id="PF01842">
    <property type="entry name" value="ACT"/>
    <property type="match status" value="1"/>
</dbReference>
<dbReference type="GO" id="GO:0046872">
    <property type="term" value="F:metal ion binding"/>
    <property type="evidence" value="ECO:0007669"/>
    <property type="project" value="UniProtKB-KW"/>
</dbReference>
<dbReference type="PANTHER" id="PTHR30182:SF12">
    <property type="entry name" value="L-SERINE DEHYDRATASE, BETA CHAIN-RELATED"/>
    <property type="match status" value="1"/>
</dbReference>
<comment type="similarity">
    <text evidence="2 10">Belongs to the iron-sulfur dependent L-serine dehydratase family.</text>
</comment>
<keyword evidence="8 10" id="KW-0456">Lyase</keyword>
<dbReference type="InterPro" id="IPR004643">
    <property type="entry name" value="Fe-S_L-Ser_bsu"/>
</dbReference>
<dbReference type="AlphaFoldDB" id="A0A9E9L6S6"/>
<dbReference type="InterPro" id="IPR029009">
    <property type="entry name" value="ASB_dom_sf"/>
</dbReference>
<dbReference type="EMBL" id="CP098251">
    <property type="protein sequence ID" value="WAV90716.1"/>
    <property type="molecule type" value="Genomic_DNA"/>
</dbReference>
<dbReference type="GO" id="GO:0051539">
    <property type="term" value="F:4 iron, 4 sulfur cluster binding"/>
    <property type="evidence" value="ECO:0007669"/>
    <property type="project" value="UniProtKB-UniRule"/>
</dbReference>
<comment type="cofactor">
    <cofactor evidence="1 10">
        <name>[4Fe-4S] cluster</name>
        <dbReference type="ChEBI" id="CHEBI:49883"/>
    </cofactor>
</comment>
<dbReference type="InterPro" id="IPR045865">
    <property type="entry name" value="ACT-like_dom_sf"/>
</dbReference>
<accession>A0A9E9L6S6</accession>
<dbReference type="NCBIfam" id="TIGR00719">
    <property type="entry name" value="sda_beta"/>
    <property type="match status" value="1"/>
</dbReference>
<dbReference type="Gene3D" id="3.30.70.260">
    <property type="match status" value="1"/>
</dbReference>
<dbReference type="RefSeq" id="WP_269282670.1">
    <property type="nucleotide sequence ID" value="NZ_CP098251.1"/>
</dbReference>
<evidence type="ECO:0000256" key="2">
    <source>
        <dbReference type="ARBA" id="ARBA00008636"/>
    </source>
</evidence>
<reference evidence="11" key="1">
    <citation type="journal article" date="2022" name="Front. Microbiol.">
        <title>New perspectives on an old grouping: The genomic and phenotypic variability of Oxalobacter formigenes and the implications for calcium oxalate stone prevention.</title>
        <authorList>
            <person name="Chmiel J.A."/>
            <person name="Carr C."/>
            <person name="Stuivenberg G.A."/>
            <person name="Venema R."/>
            <person name="Chanyi R.M."/>
            <person name="Al K.F."/>
            <person name="Giguere D."/>
            <person name="Say H."/>
            <person name="Akouris P.P."/>
            <person name="Dominguez Romero S.A."/>
            <person name="Kwong A."/>
            <person name="Tai V."/>
            <person name="Koval S.F."/>
            <person name="Razvi H."/>
            <person name="Bjazevic J."/>
            <person name="Burton J.P."/>
        </authorList>
    </citation>
    <scope>NUCLEOTIDE SEQUENCE</scope>
    <source>
        <strain evidence="11">OxK</strain>
    </source>
</reference>
<dbReference type="CDD" id="cd04879">
    <property type="entry name" value="ACT_3PGDH-like"/>
    <property type="match status" value="1"/>
</dbReference>
<dbReference type="InterPro" id="IPR051318">
    <property type="entry name" value="Fe-S_L-Ser"/>
</dbReference>
<proteinExistence type="inferred from homology"/>
<keyword evidence="6 10" id="KW-0408">Iron</keyword>
<gene>
    <name evidence="11" type="primary">sdaAB</name>
    <name evidence="11" type="ORF">NB646_07630</name>
</gene>
<evidence type="ECO:0000256" key="4">
    <source>
        <dbReference type="ARBA" id="ARBA00022485"/>
    </source>
</evidence>
<dbReference type="GO" id="GO:0006094">
    <property type="term" value="P:gluconeogenesis"/>
    <property type="evidence" value="ECO:0007669"/>
    <property type="project" value="UniProtKB-KW"/>
</dbReference>
<dbReference type="GO" id="GO:0003941">
    <property type="term" value="F:L-serine ammonia-lyase activity"/>
    <property type="evidence" value="ECO:0007669"/>
    <property type="project" value="UniProtKB-UniRule"/>
</dbReference>
<organism evidence="11">
    <name type="scientific">Oxalobacter aliiformigenes</name>
    <dbReference type="NCBI Taxonomy" id="2946593"/>
    <lineage>
        <taxon>Bacteria</taxon>
        <taxon>Pseudomonadati</taxon>
        <taxon>Pseudomonadota</taxon>
        <taxon>Betaproteobacteria</taxon>
        <taxon>Burkholderiales</taxon>
        <taxon>Oxalobacteraceae</taxon>
        <taxon>Oxalobacter</taxon>
    </lineage>
</organism>
<evidence type="ECO:0000256" key="3">
    <source>
        <dbReference type="ARBA" id="ARBA00022432"/>
    </source>
</evidence>
<evidence type="ECO:0000256" key="6">
    <source>
        <dbReference type="ARBA" id="ARBA00023004"/>
    </source>
</evidence>
<dbReference type="PIRSF" id="PIRSF036692">
    <property type="entry name" value="SDH_B"/>
    <property type="match status" value="1"/>
</dbReference>
<dbReference type="Pfam" id="PF03315">
    <property type="entry name" value="SDH_beta"/>
    <property type="match status" value="1"/>
</dbReference>
<dbReference type="SUPFAM" id="SSF143548">
    <property type="entry name" value="Serine metabolism enzymes domain"/>
    <property type="match status" value="1"/>
</dbReference>
<evidence type="ECO:0000256" key="10">
    <source>
        <dbReference type="RuleBase" id="RU366059"/>
    </source>
</evidence>